<sequence>MKSTQPTILVYSPDRAKAYAECVRNHGFNHIKVAATSEEAKKHLPGTEIILGWKFPTHLLNKPSASSVSWYQSMGAGVDDLMADATIPNNITITRIVDQFGTYISEYVFTFLLYMLKDVARMKQSQRENRWDPFIPELLAGKTIGVAGLGSIGAEIVQKARAFQMNVHGLSFNGKQAHIVDRHFSPEQWVAFVKDLDYLVLTLPLTDATKHIINHDILLAMKTNATIMNVGRGALINETDLVSVMRKGHLKAAILDVFETEPLPVDHPLYTLSNVHITSHLSGPSTTDGVCSFFVNNIQRYVNDQPLQGLVNRQRGY</sequence>
<dbReference type="InterPro" id="IPR006140">
    <property type="entry name" value="D-isomer_DH_NAD-bd"/>
</dbReference>
<evidence type="ECO:0000256" key="1">
    <source>
        <dbReference type="ARBA" id="ARBA00023002"/>
    </source>
</evidence>
<dbReference type="EMBL" id="SSNT01000009">
    <property type="protein sequence ID" value="THF79441.1"/>
    <property type="molecule type" value="Genomic_DNA"/>
</dbReference>
<dbReference type="GO" id="GO:0016491">
    <property type="term" value="F:oxidoreductase activity"/>
    <property type="evidence" value="ECO:0007669"/>
    <property type="project" value="UniProtKB-KW"/>
</dbReference>
<dbReference type="Pfam" id="PF02826">
    <property type="entry name" value="2-Hacid_dh_C"/>
    <property type="match status" value="1"/>
</dbReference>
<dbReference type="PANTHER" id="PTHR43333">
    <property type="entry name" value="2-HACID_DH_C DOMAIN-CONTAINING PROTEIN"/>
    <property type="match status" value="1"/>
</dbReference>
<keyword evidence="2" id="KW-0520">NAD</keyword>
<comment type="caution">
    <text evidence="4">The sequence shown here is derived from an EMBL/GenBank/DDBJ whole genome shotgun (WGS) entry which is preliminary data.</text>
</comment>
<feature type="domain" description="D-isomer specific 2-hydroxyacid dehydrogenase NAD-binding" evidence="3">
    <location>
        <begin position="110"/>
        <end position="282"/>
    </location>
</feature>
<keyword evidence="1" id="KW-0560">Oxidoreductase</keyword>
<keyword evidence="5" id="KW-1185">Reference proteome</keyword>
<dbReference type="SUPFAM" id="SSF51735">
    <property type="entry name" value="NAD(P)-binding Rossmann-fold domains"/>
    <property type="match status" value="1"/>
</dbReference>
<organism evidence="4 5">
    <name type="scientific">Metabacillus sediminilitoris</name>
    <dbReference type="NCBI Taxonomy" id="2567941"/>
    <lineage>
        <taxon>Bacteria</taxon>
        <taxon>Bacillati</taxon>
        <taxon>Bacillota</taxon>
        <taxon>Bacilli</taxon>
        <taxon>Bacillales</taxon>
        <taxon>Bacillaceae</taxon>
        <taxon>Metabacillus</taxon>
    </lineage>
</organism>
<evidence type="ECO:0000313" key="5">
    <source>
        <dbReference type="Proteomes" id="UP000310334"/>
    </source>
</evidence>
<evidence type="ECO:0000259" key="3">
    <source>
        <dbReference type="Pfam" id="PF02826"/>
    </source>
</evidence>
<reference evidence="4 5" key="1">
    <citation type="submission" date="2019-04" db="EMBL/GenBank/DDBJ databases">
        <title>Bacillus sediminilitoris sp. nov., isolated from a tidal flat sediment on the East China Sea.</title>
        <authorList>
            <person name="Wei Y."/>
            <person name="Mao H."/>
            <person name="Fang J."/>
        </authorList>
    </citation>
    <scope>NUCLEOTIDE SEQUENCE [LARGE SCALE GENOMIC DNA]</scope>
    <source>
        <strain evidence="4 5">DSL-17</strain>
    </source>
</reference>
<dbReference type="GO" id="GO:0051287">
    <property type="term" value="F:NAD binding"/>
    <property type="evidence" value="ECO:0007669"/>
    <property type="project" value="InterPro"/>
</dbReference>
<proteinExistence type="predicted"/>
<dbReference type="InterPro" id="IPR036291">
    <property type="entry name" value="NAD(P)-bd_dom_sf"/>
</dbReference>
<dbReference type="Proteomes" id="UP000310334">
    <property type="component" value="Unassembled WGS sequence"/>
</dbReference>
<dbReference type="CDD" id="cd05300">
    <property type="entry name" value="2-Hacid_dh_1"/>
    <property type="match status" value="1"/>
</dbReference>
<dbReference type="SUPFAM" id="SSF52283">
    <property type="entry name" value="Formate/glycerate dehydrogenase catalytic domain-like"/>
    <property type="match status" value="1"/>
</dbReference>
<dbReference type="PANTHER" id="PTHR43333:SF1">
    <property type="entry name" value="D-ISOMER SPECIFIC 2-HYDROXYACID DEHYDROGENASE NAD-BINDING DOMAIN-CONTAINING PROTEIN"/>
    <property type="match status" value="1"/>
</dbReference>
<dbReference type="OrthoDB" id="9805416at2"/>
<dbReference type="AlphaFoldDB" id="A0A4S4BY27"/>
<protein>
    <submittedName>
        <fullName evidence="4">D-2-hydroxyacid dehydrogenase</fullName>
    </submittedName>
</protein>
<evidence type="ECO:0000313" key="4">
    <source>
        <dbReference type="EMBL" id="THF79441.1"/>
    </source>
</evidence>
<dbReference type="Gene3D" id="3.40.50.720">
    <property type="entry name" value="NAD(P)-binding Rossmann-like Domain"/>
    <property type="match status" value="2"/>
</dbReference>
<accession>A0A4S4BY27</accession>
<gene>
    <name evidence="4" type="ORF">E6W99_13660</name>
</gene>
<evidence type="ECO:0000256" key="2">
    <source>
        <dbReference type="ARBA" id="ARBA00023027"/>
    </source>
</evidence>
<name>A0A4S4BY27_9BACI</name>